<dbReference type="SUPFAM" id="SSF53335">
    <property type="entry name" value="S-adenosyl-L-methionine-dependent methyltransferases"/>
    <property type="match status" value="1"/>
</dbReference>
<accession>A0A3Q9G3R1</accession>
<evidence type="ECO:0000256" key="2">
    <source>
        <dbReference type="ARBA" id="ARBA00005369"/>
    </source>
</evidence>
<keyword evidence="14" id="KW-1185">Reference proteome</keyword>
<evidence type="ECO:0000256" key="7">
    <source>
        <dbReference type="ARBA" id="ARBA00022679"/>
    </source>
</evidence>
<evidence type="ECO:0000256" key="12">
    <source>
        <dbReference type="SAM" id="MobiDB-lite"/>
    </source>
</evidence>
<dbReference type="OrthoDB" id="5143400at2"/>
<dbReference type="InterPro" id="IPR029063">
    <property type="entry name" value="SAM-dependent_MTases_sf"/>
</dbReference>
<keyword evidence="6 13" id="KW-0489">Methyltransferase</keyword>
<dbReference type="PANTHER" id="PTHR11579:SF0">
    <property type="entry name" value="PROTEIN-L-ISOASPARTATE(D-ASPARTATE) O-METHYLTRANSFERASE"/>
    <property type="match status" value="1"/>
</dbReference>
<comment type="subcellular location">
    <subcellularLocation>
        <location evidence="1">Cytoplasm</location>
    </subcellularLocation>
</comment>
<evidence type="ECO:0000256" key="8">
    <source>
        <dbReference type="ARBA" id="ARBA00022691"/>
    </source>
</evidence>
<evidence type="ECO:0000256" key="9">
    <source>
        <dbReference type="ARBA" id="ARBA00030757"/>
    </source>
</evidence>
<dbReference type="Proteomes" id="UP000267900">
    <property type="component" value="Chromosome"/>
</dbReference>
<protein>
    <recommendedName>
        <fullName evidence="4">Protein-L-isoaspartate O-methyltransferase</fullName>
        <ecNumber evidence="3">2.1.1.77</ecNumber>
    </recommendedName>
    <alternativeName>
        <fullName evidence="11">L-isoaspartyl protein carboxyl methyltransferase</fullName>
    </alternativeName>
    <alternativeName>
        <fullName evidence="9">Protein L-isoaspartyl methyltransferase</fullName>
    </alternativeName>
    <alternativeName>
        <fullName evidence="10">Protein-beta-aspartate methyltransferase</fullName>
    </alternativeName>
</protein>
<evidence type="ECO:0000256" key="6">
    <source>
        <dbReference type="ARBA" id="ARBA00022603"/>
    </source>
</evidence>
<organism evidence="13 14">
    <name type="scientific">Streptomyces luteoverticillatus</name>
    <name type="common">Streptoverticillium luteoverticillatus</name>
    <dbReference type="NCBI Taxonomy" id="66425"/>
    <lineage>
        <taxon>Bacteria</taxon>
        <taxon>Bacillati</taxon>
        <taxon>Actinomycetota</taxon>
        <taxon>Actinomycetes</taxon>
        <taxon>Kitasatosporales</taxon>
        <taxon>Streptomycetaceae</taxon>
        <taxon>Streptomyces</taxon>
    </lineage>
</organism>
<evidence type="ECO:0000256" key="3">
    <source>
        <dbReference type="ARBA" id="ARBA00011890"/>
    </source>
</evidence>
<dbReference type="InterPro" id="IPR000682">
    <property type="entry name" value="PCMT"/>
</dbReference>
<evidence type="ECO:0000256" key="10">
    <source>
        <dbReference type="ARBA" id="ARBA00031323"/>
    </source>
</evidence>
<dbReference type="GO" id="GO:0032259">
    <property type="term" value="P:methylation"/>
    <property type="evidence" value="ECO:0007669"/>
    <property type="project" value="UniProtKB-KW"/>
</dbReference>
<comment type="similarity">
    <text evidence="2">Belongs to the methyltransferase superfamily. L-isoaspartyl/D-aspartyl protein methyltransferase family.</text>
</comment>
<dbReference type="EMBL" id="CP034587">
    <property type="protein sequence ID" value="AZQ74650.1"/>
    <property type="molecule type" value="Genomic_DNA"/>
</dbReference>
<dbReference type="EC" id="2.1.1.77" evidence="3"/>
<name>A0A3Q9G3R1_STRLT</name>
<proteinExistence type="inferred from homology"/>
<reference evidence="13 14" key="1">
    <citation type="submission" date="2018-12" db="EMBL/GenBank/DDBJ databases">
        <title>The whole draft genome of Streptomyce luteoverticillatus CGMCC 15060.</title>
        <authorList>
            <person name="Feng Z."/>
            <person name="Chen G."/>
            <person name="Zhang J."/>
            <person name="Zhu H."/>
            <person name="Yu X."/>
            <person name="Zhang W."/>
            <person name="Zhang X."/>
        </authorList>
    </citation>
    <scope>NUCLEOTIDE SEQUENCE [LARGE SCALE GENOMIC DNA]</scope>
    <source>
        <strain evidence="13 14">CGMCC 15060</strain>
    </source>
</reference>
<dbReference type="Pfam" id="PF01135">
    <property type="entry name" value="PCMT"/>
    <property type="match status" value="1"/>
</dbReference>
<dbReference type="PANTHER" id="PTHR11579">
    <property type="entry name" value="PROTEIN-L-ISOASPARTATE O-METHYLTRANSFERASE"/>
    <property type="match status" value="1"/>
</dbReference>
<dbReference type="CDD" id="cd02440">
    <property type="entry name" value="AdoMet_MTases"/>
    <property type="match status" value="1"/>
</dbReference>
<evidence type="ECO:0000256" key="11">
    <source>
        <dbReference type="ARBA" id="ARBA00031350"/>
    </source>
</evidence>
<gene>
    <name evidence="13" type="ORF">EKH77_28625</name>
</gene>
<sequence length="403" mass="43918">MGVAGRSGRPADHCRDCRCTGERRVPHVSDKSSEHLRHGLVQQLKIAGTLRSPQWEAALSSVPREAFLSRGWFEHDGSGWYHPVRPDSSTALSRAYEDDTLVTQVAGAVFPEQVEGRITGVPSSSSTLPSLVVRMLEESRAAEGMTVLEIGTGTGYSTALLSYVVGEDDVTTVEVDRDLSERAGMALASAGYRPNRVVGDGLAGCPQGSPYDRTIVTCGVRTVPLEWVEQTRPGGEILVTVGGWMNASELIRLTVGDDGTASGPVLGGAVTFMLARPQLPPPLGLLPNLSLGDAEPAELGADALADWTARFIAQFAAPTAQRLTLERDGRTEHFVIDVETETWAALHQEDGQWMVRQRGTDRLWDRISEHVSRWQKDGRPSVEQMRLHVGPDGQQLTWTPRRR</sequence>
<evidence type="ECO:0000256" key="4">
    <source>
        <dbReference type="ARBA" id="ARBA00013346"/>
    </source>
</evidence>
<dbReference type="AlphaFoldDB" id="A0A3Q9G3R1"/>
<keyword evidence="7 13" id="KW-0808">Transferase</keyword>
<dbReference type="GO" id="GO:0005737">
    <property type="term" value="C:cytoplasm"/>
    <property type="evidence" value="ECO:0007669"/>
    <property type="project" value="UniProtKB-SubCell"/>
</dbReference>
<dbReference type="InterPro" id="IPR026448">
    <property type="entry name" value="Methyltr_grasp"/>
</dbReference>
<dbReference type="Gene3D" id="3.40.50.150">
    <property type="entry name" value="Vaccinia Virus protein VP39"/>
    <property type="match status" value="1"/>
</dbReference>
<feature type="compositionally biased region" description="Polar residues" evidence="12">
    <location>
        <begin position="394"/>
        <end position="403"/>
    </location>
</feature>
<dbReference type="NCBIfam" id="TIGR04188">
    <property type="entry name" value="methyltr_grsp"/>
    <property type="match status" value="1"/>
</dbReference>
<evidence type="ECO:0000256" key="1">
    <source>
        <dbReference type="ARBA" id="ARBA00004496"/>
    </source>
</evidence>
<evidence type="ECO:0000256" key="5">
    <source>
        <dbReference type="ARBA" id="ARBA00022490"/>
    </source>
</evidence>
<dbReference type="GO" id="GO:0004719">
    <property type="term" value="F:protein-L-isoaspartate (D-aspartate) O-methyltransferase activity"/>
    <property type="evidence" value="ECO:0007669"/>
    <property type="project" value="UniProtKB-EC"/>
</dbReference>
<keyword evidence="5" id="KW-0963">Cytoplasm</keyword>
<evidence type="ECO:0000313" key="13">
    <source>
        <dbReference type="EMBL" id="AZQ74650.1"/>
    </source>
</evidence>
<feature type="region of interest" description="Disordered" evidence="12">
    <location>
        <begin position="378"/>
        <end position="403"/>
    </location>
</feature>
<keyword evidence="8" id="KW-0949">S-adenosyl-L-methionine</keyword>
<evidence type="ECO:0000313" key="14">
    <source>
        <dbReference type="Proteomes" id="UP000267900"/>
    </source>
</evidence>